<proteinExistence type="predicted"/>
<dbReference type="AlphaFoldDB" id="A0AAX1N9H4"/>
<dbReference type="RefSeq" id="WP_169663598.1">
    <property type="nucleotide sequence ID" value="NZ_CP076133.1"/>
</dbReference>
<keyword evidence="2" id="KW-1185">Reference proteome</keyword>
<evidence type="ECO:0000313" key="2">
    <source>
        <dbReference type="Proteomes" id="UP000678679"/>
    </source>
</evidence>
<evidence type="ECO:0000313" key="1">
    <source>
        <dbReference type="EMBL" id="QWG04105.1"/>
    </source>
</evidence>
<dbReference type="KEGG" id="fya:KMW28_24760"/>
<name>A0AAX1N9H4_9BACT</name>
<sequence>MKLILNVSDNIKMTHKTIYHKDFEILESDHDFTYQKELTDFLDSDNSEFDQNKLNEIVLWKVNRYAKFESELIKLLNSISPFDTELDVQKTNQILKLLLRTKGVQLAMASAILRFRNDKIYQIIDQRVFRIIYEGEVLKLSNSESDKNIETQIDMYLRYLNDLKKISQDLNIPFEKSDRILYKADKRINKKIKIKY</sequence>
<reference evidence="1 2" key="1">
    <citation type="submission" date="2021-05" db="EMBL/GenBank/DDBJ databases">
        <title>Comparative genomic studies on the polysaccharide-degrading batcterial strains of the Flammeovirga genus.</title>
        <authorList>
            <person name="Zewei F."/>
            <person name="Zheng Z."/>
            <person name="Yu L."/>
            <person name="Ruyue G."/>
            <person name="Yanhong M."/>
            <person name="Yuanyuan C."/>
            <person name="Jingyan G."/>
            <person name="Wenjun H."/>
        </authorList>
    </citation>
    <scope>NUCLEOTIDE SEQUENCE [LARGE SCALE GENOMIC DNA]</scope>
    <source>
        <strain evidence="1 2">NBRC:100898</strain>
    </source>
</reference>
<organism evidence="1 2">
    <name type="scientific">Flammeovirga yaeyamensis</name>
    <dbReference type="NCBI Taxonomy" id="367791"/>
    <lineage>
        <taxon>Bacteria</taxon>
        <taxon>Pseudomonadati</taxon>
        <taxon>Bacteroidota</taxon>
        <taxon>Cytophagia</taxon>
        <taxon>Cytophagales</taxon>
        <taxon>Flammeovirgaceae</taxon>
        <taxon>Flammeovirga</taxon>
    </lineage>
</organism>
<gene>
    <name evidence="1" type="ORF">KMW28_24760</name>
</gene>
<dbReference type="EMBL" id="CP076133">
    <property type="protein sequence ID" value="QWG04105.1"/>
    <property type="molecule type" value="Genomic_DNA"/>
</dbReference>
<accession>A0AAX1N9H4</accession>
<protein>
    <submittedName>
        <fullName evidence="1">Uncharacterized protein</fullName>
    </submittedName>
</protein>
<dbReference type="Proteomes" id="UP000678679">
    <property type="component" value="Chromosome 2"/>
</dbReference>